<protein>
    <recommendedName>
        <fullName evidence="3">C2H2-type domain-containing protein</fullName>
    </recommendedName>
</protein>
<evidence type="ECO:0000256" key="2">
    <source>
        <dbReference type="SAM" id="MobiDB-lite"/>
    </source>
</evidence>
<dbReference type="Proteomes" id="UP000249757">
    <property type="component" value="Unassembled WGS sequence"/>
</dbReference>
<keyword evidence="1" id="KW-0479">Metal-binding</keyword>
<reference evidence="5" key="3">
    <citation type="journal article" date="2022" name="bioRxiv">
        <title>A global pangenome for the wheat fungal pathogen Pyrenophora tritici-repentis and prediction of effector protein structural homology.</title>
        <authorList>
            <person name="Moolhuijzen P."/>
            <person name="See P.T."/>
            <person name="Shi G."/>
            <person name="Powell H.R."/>
            <person name="Cockram J."/>
            <person name="Jorgensen L.N."/>
            <person name="Benslimane H."/>
            <person name="Strelkov S.E."/>
            <person name="Turner J."/>
            <person name="Liu Z."/>
            <person name="Moffat C.S."/>
        </authorList>
    </citation>
    <scope>NUCLEOTIDE SEQUENCE</scope>
    <source>
        <strain evidence="5">86-124</strain>
    </source>
</reference>
<dbReference type="GO" id="GO:0008270">
    <property type="term" value="F:zinc ion binding"/>
    <property type="evidence" value="ECO:0007669"/>
    <property type="project" value="UniProtKB-KW"/>
</dbReference>
<feature type="region of interest" description="Disordered" evidence="2">
    <location>
        <begin position="165"/>
        <end position="191"/>
    </location>
</feature>
<dbReference type="PROSITE" id="PS00028">
    <property type="entry name" value="ZINC_FINGER_C2H2_1"/>
    <property type="match status" value="1"/>
</dbReference>
<evidence type="ECO:0000313" key="4">
    <source>
        <dbReference type="EMBL" id="KAF7566979.1"/>
    </source>
</evidence>
<dbReference type="InterPro" id="IPR013087">
    <property type="entry name" value="Znf_C2H2_type"/>
</dbReference>
<sequence length="278" mass="29506">MAYHHSQGAHGASWSQDNDGNQRVTSSSLPPVSSSGAEQAFGATSPLSGFQSYGQGWNHEAATYSQQPISYYPHPGYQQSGTAGHSFRGHSSFTPNSDAVAGSQENLAGNYTPSPTYPNTNYYGPPQTGSYPSAPGYTPLQPPRLNTSIAPAMTPFSAQTFPFTSPTASASASPPSTIHTSSAVSPGGSQTDNDYSVPCPYRCGTVLTGVHALGNLTRHLKTQTCVGSSRAKVRYLCPIENCDKEYARSDGLKVHMRRRHGAPRGPRKTDGTVDDDDD</sequence>
<feature type="compositionally biased region" description="Polar residues" evidence="2">
    <location>
        <begin position="13"/>
        <end position="25"/>
    </location>
</feature>
<evidence type="ECO:0000313" key="5">
    <source>
        <dbReference type="EMBL" id="KAI1515784.1"/>
    </source>
</evidence>
<name>A0A5M9KUZ0_9PLEO</name>
<keyword evidence="7" id="KW-1185">Reference proteome</keyword>
<accession>A0A5M9KUZ0</accession>
<feature type="region of interest" description="Disordered" evidence="2">
    <location>
        <begin position="1"/>
        <end position="43"/>
    </location>
</feature>
<dbReference type="AlphaFoldDB" id="A0A5M9KUZ0"/>
<evidence type="ECO:0000313" key="6">
    <source>
        <dbReference type="Proteomes" id="UP000245464"/>
    </source>
</evidence>
<keyword evidence="1" id="KW-0863">Zinc-finger</keyword>
<dbReference type="PROSITE" id="PS50157">
    <property type="entry name" value="ZINC_FINGER_C2H2_2"/>
    <property type="match status" value="1"/>
</dbReference>
<comment type="caution">
    <text evidence="4">The sequence shown here is derived from an EMBL/GenBank/DDBJ whole genome shotgun (WGS) entry which is preliminary data.</text>
</comment>
<dbReference type="EMBL" id="NRDI02000006">
    <property type="protein sequence ID" value="KAI1515784.1"/>
    <property type="molecule type" value="Genomic_DNA"/>
</dbReference>
<reference evidence="5" key="2">
    <citation type="submission" date="2021-05" db="EMBL/GenBank/DDBJ databases">
        <authorList>
            <person name="Moolhuijzen P.M."/>
            <person name="Moffat C.S."/>
        </authorList>
    </citation>
    <scope>NUCLEOTIDE SEQUENCE</scope>
    <source>
        <strain evidence="5">86-124</strain>
    </source>
</reference>
<dbReference type="InterPro" id="IPR036236">
    <property type="entry name" value="Znf_C2H2_sf"/>
</dbReference>
<evidence type="ECO:0000313" key="7">
    <source>
        <dbReference type="Proteomes" id="UP000249757"/>
    </source>
</evidence>
<organism evidence="4 6">
    <name type="scientific">Pyrenophora tritici-repentis</name>
    <dbReference type="NCBI Taxonomy" id="45151"/>
    <lineage>
        <taxon>Eukaryota</taxon>
        <taxon>Fungi</taxon>
        <taxon>Dikarya</taxon>
        <taxon>Ascomycota</taxon>
        <taxon>Pezizomycotina</taxon>
        <taxon>Dothideomycetes</taxon>
        <taxon>Pleosporomycetidae</taxon>
        <taxon>Pleosporales</taxon>
        <taxon>Pleosporineae</taxon>
        <taxon>Pleosporaceae</taxon>
        <taxon>Pyrenophora</taxon>
    </lineage>
</organism>
<reference evidence="4" key="1">
    <citation type="journal article" date="2018" name="BMC Genomics">
        <title>Comparative genomics of the wheat fungal pathogen Pyrenophora tritici-repentis reveals chromosomal variations and genome plasticity.</title>
        <authorList>
            <person name="Moolhuijzen P."/>
            <person name="See P.T."/>
            <person name="Hane J.K."/>
            <person name="Shi G."/>
            <person name="Liu Z."/>
            <person name="Oliver R.P."/>
            <person name="Moffat C.S."/>
        </authorList>
    </citation>
    <scope>NUCLEOTIDE SEQUENCE [LARGE SCALE GENOMIC DNA]</scope>
    <source>
        <strain evidence="4">M4</strain>
    </source>
</reference>
<feature type="compositionally biased region" description="Basic residues" evidence="2">
    <location>
        <begin position="254"/>
        <end position="266"/>
    </location>
</feature>
<feature type="region of interest" description="Disordered" evidence="2">
    <location>
        <begin position="253"/>
        <end position="278"/>
    </location>
</feature>
<feature type="compositionally biased region" description="Low complexity" evidence="2">
    <location>
        <begin position="165"/>
        <end position="183"/>
    </location>
</feature>
<feature type="compositionally biased region" description="Low complexity" evidence="2">
    <location>
        <begin position="26"/>
        <end position="35"/>
    </location>
</feature>
<dbReference type="Proteomes" id="UP000245464">
    <property type="component" value="Chromosome 8"/>
</dbReference>
<reference evidence="7" key="4">
    <citation type="journal article" date="2022" name="Microb. Genom.">
        <title>A global pangenome for the wheat fungal pathogen Pyrenophora tritici-repentis and prediction of effector protein structural homology.</title>
        <authorList>
            <person name="Moolhuijzen P.M."/>
            <person name="See P.T."/>
            <person name="Shi G."/>
            <person name="Powell H.R."/>
            <person name="Cockram J."/>
            <person name="Jorgensen L.N."/>
            <person name="Benslimane H."/>
            <person name="Strelkov S.E."/>
            <person name="Turner J."/>
            <person name="Liu Z."/>
            <person name="Moffat C.S."/>
        </authorList>
    </citation>
    <scope>NUCLEOTIDE SEQUENCE [LARGE SCALE GENOMIC DNA]</scope>
</reference>
<dbReference type="EMBL" id="NQIK02000008">
    <property type="protein sequence ID" value="KAF7566979.1"/>
    <property type="molecule type" value="Genomic_DNA"/>
</dbReference>
<evidence type="ECO:0000256" key="1">
    <source>
        <dbReference type="PROSITE-ProRule" id="PRU00042"/>
    </source>
</evidence>
<dbReference type="Gene3D" id="3.30.160.60">
    <property type="entry name" value="Classic Zinc Finger"/>
    <property type="match status" value="1"/>
</dbReference>
<proteinExistence type="predicted"/>
<dbReference type="SUPFAM" id="SSF57667">
    <property type="entry name" value="beta-beta-alpha zinc fingers"/>
    <property type="match status" value="1"/>
</dbReference>
<feature type="region of interest" description="Disordered" evidence="2">
    <location>
        <begin position="73"/>
        <end position="133"/>
    </location>
</feature>
<dbReference type="SMART" id="SM00355">
    <property type="entry name" value="ZnF_C2H2"/>
    <property type="match status" value="1"/>
</dbReference>
<feature type="compositionally biased region" description="Polar residues" evidence="2">
    <location>
        <begin position="77"/>
        <end position="107"/>
    </location>
</feature>
<gene>
    <name evidence="5" type="ORF">Ptr86124_005785</name>
    <name evidence="4" type="ORF">PtrM4_135700</name>
</gene>
<feature type="compositionally biased region" description="Low complexity" evidence="2">
    <location>
        <begin position="109"/>
        <end position="126"/>
    </location>
</feature>
<feature type="domain" description="C2H2-type" evidence="3">
    <location>
        <begin position="235"/>
        <end position="265"/>
    </location>
</feature>
<keyword evidence="1" id="KW-0862">Zinc</keyword>
<evidence type="ECO:0000259" key="3">
    <source>
        <dbReference type="PROSITE" id="PS50157"/>
    </source>
</evidence>